<feature type="transmembrane region" description="Helical" evidence="8">
    <location>
        <begin position="82"/>
        <end position="104"/>
    </location>
</feature>
<dbReference type="NCBIfam" id="TIGR00861">
    <property type="entry name" value="MIP"/>
    <property type="match status" value="1"/>
</dbReference>
<keyword evidence="6 8" id="KW-0472">Membrane</keyword>
<dbReference type="PANTHER" id="PTHR43829:SF9">
    <property type="entry name" value="AQUAPORIN-9"/>
    <property type="match status" value="1"/>
</dbReference>
<dbReference type="GO" id="GO:0005886">
    <property type="term" value="C:plasma membrane"/>
    <property type="evidence" value="ECO:0007669"/>
    <property type="project" value="TreeGrafter"/>
</dbReference>
<feature type="transmembrane region" description="Helical" evidence="8">
    <location>
        <begin position="35"/>
        <end position="55"/>
    </location>
</feature>
<evidence type="ECO:0000256" key="2">
    <source>
        <dbReference type="ARBA" id="ARBA00006175"/>
    </source>
</evidence>
<evidence type="ECO:0000256" key="7">
    <source>
        <dbReference type="RuleBase" id="RU000477"/>
    </source>
</evidence>
<dbReference type="GO" id="GO:0015254">
    <property type="term" value="F:glycerol channel activity"/>
    <property type="evidence" value="ECO:0007669"/>
    <property type="project" value="TreeGrafter"/>
</dbReference>
<dbReference type="PANTHER" id="PTHR43829">
    <property type="entry name" value="AQUAPORIN OR AQUAGLYCEROPORIN RELATED"/>
    <property type="match status" value="1"/>
</dbReference>
<dbReference type="InterPro" id="IPR023271">
    <property type="entry name" value="Aquaporin-like"/>
</dbReference>
<organism evidence="9 10">
    <name type="scientific">Bacteroides pyogenes F0041</name>
    <dbReference type="NCBI Taxonomy" id="1321819"/>
    <lineage>
        <taxon>Bacteria</taxon>
        <taxon>Pseudomonadati</taxon>
        <taxon>Bacteroidota</taxon>
        <taxon>Bacteroidia</taxon>
        <taxon>Bacteroidales</taxon>
        <taxon>Bacteroidaceae</taxon>
        <taxon>Bacteroides</taxon>
    </lineage>
</organism>
<comment type="similarity">
    <text evidence="2 7">Belongs to the MIP/aquaporin (TC 1.A.8) family.</text>
</comment>
<dbReference type="InterPro" id="IPR000425">
    <property type="entry name" value="MIP"/>
</dbReference>
<feature type="transmembrane region" description="Helical" evidence="8">
    <location>
        <begin position="207"/>
        <end position="230"/>
    </location>
</feature>
<evidence type="ECO:0000256" key="1">
    <source>
        <dbReference type="ARBA" id="ARBA00004141"/>
    </source>
</evidence>
<comment type="caution">
    <text evidence="9">The sequence shown here is derived from an EMBL/GenBank/DDBJ whole genome shotgun (WGS) entry which is preliminary data.</text>
</comment>
<evidence type="ECO:0000256" key="4">
    <source>
        <dbReference type="ARBA" id="ARBA00022692"/>
    </source>
</evidence>
<keyword evidence="5 8" id="KW-1133">Transmembrane helix</keyword>
<dbReference type="OrthoDB" id="9807293at2"/>
<dbReference type="InterPro" id="IPR022357">
    <property type="entry name" value="MIP_CS"/>
</dbReference>
<evidence type="ECO:0000313" key="9">
    <source>
        <dbReference type="EMBL" id="ERI84754.1"/>
    </source>
</evidence>
<evidence type="ECO:0000256" key="3">
    <source>
        <dbReference type="ARBA" id="ARBA00022448"/>
    </source>
</evidence>
<feature type="transmembrane region" description="Helical" evidence="8">
    <location>
        <begin position="162"/>
        <end position="181"/>
    </location>
</feature>
<keyword evidence="4 7" id="KW-0812">Transmembrane</keyword>
<feature type="transmembrane region" description="Helical" evidence="8">
    <location>
        <begin position="6"/>
        <end position="28"/>
    </location>
</feature>
<name>U2C2T7_9BACE</name>
<gene>
    <name evidence="9" type="ORF">HMPREF1981_02230</name>
</gene>
<accession>U2C2T7</accession>
<dbReference type="PROSITE" id="PS00221">
    <property type="entry name" value="MIP"/>
    <property type="match status" value="1"/>
</dbReference>
<dbReference type="AlphaFoldDB" id="U2C2T7"/>
<dbReference type="EMBL" id="AWSV01000116">
    <property type="protein sequence ID" value="ERI84754.1"/>
    <property type="molecule type" value="Genomic_DNA"/>
</dbReference>
<evidence type="ECO:0000256" key="8">
    <source>
        <dbReference type="SAM" id="Phobius"/>
    </source>
</evidence>
<dbReference type="GeneID" id="99754258"/>
<dbReference type="PRINTS" id="PR00783">
    <property type="entry name" value="MINTRINSICP"/>
</dbReference>
<evidence type="ECO:0000313" key="10">
    <source>
        <dbReference type="Proteomes" id="UP000016496"/>
    </source>
</evidence>
<dbReference type="InterPro" id="IPR050363">
    <property type="entry name" value="MIP/Aquaporin"/>
</dbReference>
<protein>
    <submittedName>
        <fullName evidence="9">Channel protein, MIP family</fullName>
    </submittedName>
</protein>
<dbReference type="HOGENOM" id="CLU_020019_9_2_10"/>
<keyword evidence="3 7" id="KW-0813">Transport</keyword>
<dbReference type="Pfam" id="PF00230">
    <property type="entry name" value="MIP"/>
    <property type="match status" value="1"/>
</dbReference>
<dbReference type="PATRIC" id="fig|1321819.3.peg.2061"/>
<comment type="subcellular location">
    <subcellularLocation>
        <location evidence="1">Membrane</location>
        <topology evidence="1">Multi-pass membrane protein</topology>
    </subcellularLocation>
</comment>
<evidence type="ECO:0000256" key="6">
    <source>
        <dbReference type="ARBA" id="ARBA00023136"/>
    </source>
</evidence>
<reference evidence="9 10" key="1">
    <citation type="submission" date="2013-08" db="EMBL/GenBank/DDBJ databases">
        <authorList>
            <person name="Weinstock G."/>
            <person name="Sodergren E."/>
            <person name="Wylie T."/>
            <person name="Fulton L."/>
            <person name="Fulton R."/>
            <person name="Fronick C."/>
            <person name="O'Laughlin M."/>
            <person name="Godfrey J."/>
            <person name="Miner T."/>
            <person name="Herter B."/>
            <person name="Appelbaum E."/>
            <person name="Cordes M."/>
            <person name="Lek S."/>
            <person name="Wollam A."/>
            <person name="Pepin K.H."/>
            <person name="Palsikar V.B."/>
            <person name="Mitreva M."/>
            <person name="Wilson R.K."/>
        </authorList>
    </citation>
    <scope>NUCLEOTIDE SEQUENCE [LARGE SCALE GENOMIC DNA]</scope>
    <source>
        <strain evidence="9 10">F0041</strain>
    </source>
</reference>
<sequence>MQLDLLFEFIGTAVLILLGDGVVANVLLKGTKGQNAGWVVITIAWGLAVFVGAYISAPYSGAHLNPAVTIGLAMTGAFKGNIMGYIVAQLLGGFVGACLVYLFYKPHFDVEENKDSKLAVFCTGPAIRNYFYNFICELIGTFMLVFGILTVAGASIPGPYPVALLIVVIGMSLGGTTGYAINPARDLPPRIAHAILPVKNKRDSDWAYSWIPVIAPMVGAVLAGGVYLAIF</sequence>
<dbReference type="RefSeq" id="WP_021645774.1">
    <property type="nucleotide sequence ID" value="NZ_KE993117.1"/>
</dbReference>
<feature type="transmembrane region" description="Helical" evidence="8">
    <location>
        <begin position="134"/>
        <end position="156"/>
    </location>
</feature>
<proteinExistence type="inferred from homology"/>
<dbReference type="SUPFAM" id="SSF81338">
    <property type="entry name" value="Aquaporin-like"/>
    <property type="match status" value="1"/>
</dbReference>
<dbReference type="Proteomes" id="UP000016496">
    <property type="component" value="Unassembled WGS sequence"/>
</dbReference>
<dbReference type="Gene3D" id="1.20.1080.10">
    <property type="entry name" value="Glycerol uptake facilitator protein"/>
    <property type="match status" value="1"/>
</dbReference>
<evidence type="ECO:0000256" key="5">
    <source>
        <dbReference type="ARBA" id="ARBA00022989"/>
    </source>
</evidence>